<dbReference type="InterPro" id="IPR006224">
    <property type="entry name" value="PsdUridine_synth_RluA-like_CS"/>
</dbReference>
<dbReference type="GO" id="GO:0000455">
    <property type="term" value="P:enzyme-directed rRNA pseudouridine synthesis"/>
    <property type="evidence" value="ECO:0007669"/>
    <property type="project" value="TreeGrafter"/>
</dbReference>
<comment type="caution">
    <text evidence="6">The sequence shown here is derived from an EMBL/GenBank/DDBJ whole genome shotgun (WGS) entry which is preliminary data.</text>
</comment>
<dbReference type="EMBL" id="DQZW01000293">
    <property type="protein sequence ID" value="HDL90490.1"/>
    <property type="molecule type" value="Genomic_DNA"/>
</dbReference>
<gene>
    <name evidence="6" type="ORF">ENG14_06260</name>
</gene>
<dbReference type="GO" id="GO:0140098">
    <property type="term" value="F:catalytic activity, acting on RNA"/>
    <property type="evidence" value="ECO:0007669"/>
    <property type="project" value="UniProtKB-ARBA"/>
</dbReference>
<sequence>MKSFEILYEDGDLLVLNKPAEVATIPERKPTGKDVISIITAETRYKPFVVHRLDKPVSGVLILAKNPEAHKYLNEQFQKRRVHKEYVALVHGAVKQEKGVISAPIRRYGSGRMGVDFRKGKPSITYFIRICSGEEFSLLKVLPITGRQHQIRTHLYHIGHSVAGDLKYGNRKKAKERFSRLMLHCLKIKVTLPSNKSLEIEARFPEDFIEELRLKAPEVYRQLRLVKF</sequence>
<dbReference type="InterPro" id="IPR006145">
    <property type="entry name" value="PsdUridine_synth_RsuA/RluA"/>
</dbReference>
<dbReference type="GO" id="GO:0003723">
    <property type="term" value="F:RNA binding"/>
    <property type="evidence" value="ECO:0007669"/>
    <property type="project" value="InterPro"/>
</dbReference>
<evidence type="ECO:0000256" key="3">
    <source>
        <dbReference type="PIRSR" id="PIRSR606225-1"/>
    </source>
</evidence>
<reference evidence="6" key="1">
    <citation type="journal article" date="2020" name="mSystems">
        <title>Genome- and Community-Level Interaction Insights into Carbon Utilization and Element Cycling Functions of Hydrothermarchaeota in Hydrothermal Sediment.</title>
        <authorList>
            <person name="Zhou Z."/>
            <person name="Liu Y."/>
            <person name="Xu W."/>
            <person name="Pan J."/>
            <person name="Luo Z.H."/>
            <person name="Li M."/>
        </authorList>
    </citation>
    <scope>NUCLEOTIDE SEQUENCE [LARGE SCALE GENOMIC DNA]</scope>
    <source>
        <strain evidence="6">HyVt-19</strain>
    </source>
</reference>
<organism evidence="6">
    <name type="scientific">Thermodesulforhabdus norvegica</name>
    <dbReference type="NCBI Taxonomy" id="39841"/>
    <lineage>
        <taxon>Bacteria</taxon>
        <taxon>Pseudomonadati</taxon>
        <taxon>Thermodesulfobacteriota</taxon>
        <taxon>Syntrophobacteria</taxon>
        <taxon>Syntrophobacterales</taxon>
        <taxon>Thermodesulforhabdaceae</taxon>
        <taxon>Thermodesulforhabdus</taxon>
    </lineage>
</organism>
<evidence type="ECO:0000259" key="5">
    <source>
        <dbReference type="Pfam" id="PF00849"/>
    </source>
</evidence>
<comment type="catalytic activity">
    <reaction evidence="4">
        <text>a uridine in RNA = a pseudouridine in RNA</text>
        <dbReference type="Rhea" id="RHEA:48348"/>
        <dbReference type="Rhea" id="RHEA-COMP:12068"/>
        <dbReference type="Rhea" id="RHEA-COMP:12069"/>
        <dbReference type="ChEBI" id="CHEBI:65314"/>
        <dbReference type="ChEBI" id="CHEBI:65315"/>
    </reaction>
</comment>
<dbReference type="NCBIfam" id="TIGR00005">
    <property type="entry name" value="rluA_subfam"/>
    <property type="match status" value="1"/>
</dbReference>
<dbReference type="PROSITE" id="PS01129">
    <property type="entry name" value="PSI_RLU"/>
    <property type="match status" value="1"/>
</dbReference>
<dbReference type="CDD" id="cd02869">
    <property type="entry name" value="PseudoU_synth_RluA_like"/>
    <property type="match status" value="1"/>
</dbReference>
<keyword evidence="2 4" id="KW-0413">Isomerase</keyword>
<evidence type="ECO:0000256" key="2">
    <source>
        <dbReference type="ARBA" id="ARBA00023235"/>
    </source>
</evidence>
<dbReference type="SUPFAM" id="SSF55120">
    <property type="entry name" value="Pseudouridine synthase"/>
    <property type="match status" value="1"/>
</dbReference>
<dbReference type="InterPro" id="IPR006225">
    <property type="entry name" value="PsdUridine_synth_RluC/D"/>
</dbReference>
<proteinExistence type="inferred from homology"/>
<evidence type="ECO:0000256" key="4">
    <source>
        <dbReference type="RuleBase" id="RU362028"/>
    </source>
</evidence>
<dbReference type="Proteomes" id="UP000886355">
    <property type="component" value="Unassembled WGS sequence"/>
</dbReference>
<feature type="domain" description="Pseudouridine synthase RsuA/RluA-like" evidence="5">
    <location>
        <begin position="12"/>
        <end position="155"/>
    </location>
</feature>
<evidence type="ECO:0000313" key="6">
    <source>
        <dbReference type="EMBL" id="HDL90490.1"/>
    </source>
</evidence>
<comment type="similarity">
    <text evidence="1 4">Belongs to the pseudouridine synthase RluA family.</text>
</comment>
<name>A0A7C0WVJ5_9BACT</name>
<dbReference type="GO" id="GO:0009982">
    <property type="term" value="F:pseudouridine synthase activity"/>
    <property type="evidence" value="ECO:0007669"/>
    <property type="project" value="InterPro"/>
</dbReference>
<feature type="active site" evidence="3">
    <location>
        <position position="54"/>
    </location>
</feature>
<dbReference type="EC" id="5.4.99.-" evidence="4"/>
<dbReference type="InterPro" id="IPR050188">
    <property type="entry name" value="RluA_PseudoU_synthase"/>
</dbReference>
<dbReference type="Pfam" id="PF00849">
    <property type="entry name" value="PseudoU_synth_2"/>
    <property type="match status" value="1"/>
</dbReference>
<evidence type="ECO:0000256" key="1">
    <source>
        <dbReference type="ARBA" id="ARBA00010876"/>
    </source>
</evidence>
<dbReference type="AlphaFoldDB" id="A0A7C0WVJ5"/>
<dbReference type="PANTHER" id="PTHR21600">
    <property type="entry name" value="MITOCHONDRIAL RNA PSEUDOURIDINE SYNTHASE"/>
    <property type="match status" value="1"/>
</dbReference>
<dbReference type="PANTHER" id="PTHR21600:SF44">
    <property type="entry name" value="RIBOSOMAL LARGE SUBUNIT PSEUDOURIDINE SYNTHASE D"/>
    <property type="match status" value="1"/>
</dbReference>
<protein>
    <recommendedName>
        <fullName evidence="4">Pseudouridine synthase</fullName>
        <ecNumber evidence="4">5.4.99.-</ecNumber>
    </recommendedName>
</protein>
<comment type="function">
    <text evidence="4">Responsible for synthesis of pseudouridine from uracil.</text>
</comment>
<dbReference type="Gene3D" id="3.30.2350.10">
    <property type="entry name" value="Pseudouridine synthase"/>
    <property type="match status" value="1"/>
</dbReference>
<accession>A0A7C0WVJ5</accession>
<dbReference type="InterPro" id="IPR020103">
    <property type="entry name" value="PsdUridine_synth_cat_dom_sf"/>
</dbReference>